<dbReference type="GO" id="GO:0003723">
    <property type="term" value="F:RNA binding"/>
    <property type="evidence" value="ECO:0007669"/>
    <property type="project" value="InterPro"/>
</dbReference>
<dbReference type="STRING" id="105984.A0A427Y5T2"/>
<organism evidence="2 3">
    <name type="scientific">Apiotrichum porosum</name>
    <dbReference type="NCBI Taxonomy" id="105984"/>
    <lineage>
        <taxon>Eukaryota</taxon>
        <taxon>Fungi</taxon>
        <taxon>Dikarya</taxon>
        <taxon>Basidiomycota</taxon>
        <taxon>Agaricomycotina</taxon>
        <taxon>Tremellomycetes</taxon>
        <taxon>Trichosporonales</taxon>
        <taxon>Trichosporonaceae</taxon>
        <taxon>Apiotrichum</taxon>
    </lineage>
</organism>
<dbReference type="EMBL" id="RSCE01000002">
    <property type="protein sequence ID" value="RSH86430.1"/>
    <property type="molecule type" value="Genomic_DNA"/>
</dbReference>
<gene>
    <name evidence="2" type="ORF">EHS24_004685</name>
</gene>
<keyword evidence="3" id="KW-1185">Reference proteome</keyword>
<dbReference type="GeneID" id="39589228"/>
<dbReference type="OrthoDB" id="10268011at2759"/>
<reference evidence="2 3" key="1">
    <citation type="submission" date="2018-11" db="EMBL/GenBank/DDBJ databases">
        <title>Genome sequence of Apiotrichum porosum DSM 27194.</title>
        <authorList>
            <person name="Aliyu H."/>
            <person name="Gorte O."/>
            <person name="Ochsenreither K."/>
        </authorList>
    </citation>
    <scope>NUCLEOTIDE SEQUENCE [LARGE SCALE GENOMIC DNA]</scope>
    <source>
        <strain evidence="2 3">DSM 27194</strain>
    </source>
</reference>
<comment type="caution">
    <text evidence="2">The sequence shown here is derived from an EMBL/GenBank/DDBJ whole genome shotgun (WGS) entry which is preliminary data.</text>
</comment>
<dbReference type="PANTHER" id="PTHR47803:SF1">
    <property type="entry name" value="TRNA-SPECIFIC ADENOSINE DEAMINASE 1"/>
    <property type="match status" value="1"/>
</dbReference>
<evidence type="ECO:0000313" key="2">
    <source>
        <dbReference type="EMBL" id="RSH86430.1"/>
    </source>
</evidence>
<dbReference type="GO" id="GO:0043829">
    <property type="term" value="F:tRNA-specific adenosine-37 deaminase activity"/>
    <property type="evidence" value="ECO:0007669"/>
    <property type="project" value="TreeGrafter"/>
</dbReference>
<dbReference type="PANTHER" id="PTHR47803">
    <property type="entry name" value="TRNA-SPECIFIC ADENOSINE DEAMINASE 1"/>
    <property type="match status" value="1"/>
</dbReference>
<accession>A0A427Y5T2</accession>
<protein>
    <recommendedName>
        <fullName evidence="1">A to I editase domain-containing protein</fullName>
    </recommendedName>
</protein>
<feature type="domain" description="A to I editase" evidence="1">
    <location>
        <begin position="64"/>
        <end position="153"/>
    </location>
</feature>
<sequence>MASVTAESVVEATLKSYAALPKHGKPSVRDNGVPEWTILASISLTLPDACSSTATNGTQVVPISIGTGVKVLPAARLPPLGDTVHDCHAEVLARRGFVRWLLDQATRVARGEEHAGLVLWDAETKRFSLAPGVQAWLYVSALPVGVAQHVLSC</sequence>
<dbReference type="PROSITE" id="PS50141">
    <property type="entry name" value="A_DEAMIN_EDITASE"/>
    <property type="match status" value="1"/>
</dbReference>
<dbReference type="Proteomes" id="UP000279236">
    <property type="component" value="Unassembled WGS sequence"/>
</dbReference>
<dbReference type="GO" id="GO:0002100">
    <property type="term" value="P:tRNA wobble adenosine to inosine editing"/>
    <property type="evidence" value="ECO:0007669"/>
    <property type="project" value="InterPro"/>
</dbReference>
<evidence type="ECO:0000313" key="3">
    <source>
        <dbReference type="Proteomes" id="UP000279236"/>
    </source>
</evidence>
<dbReference type="RefSeq" id="XP_028479215.1">
    <property type="nucleotide sequence ID" value="XM_028620243.1"/>
</dbReference>
<name>A0A427Y5T2_9TREE</name>
<evidence type="ECO:0000259" key="1">
    <source>
        <dbReference type="PROSITE" id="PS50141"/>
    </source>
</evidence>
<dbReference type="Pfam" id="PF02137">
    <property type="entry name" value="A_deamin"/>
    <property type="match status" value="1"/>
</dbReference>
<dbReference type="InterPro" id="IPR042935">
    <property type="entry name" value="Tad1"/>
</dbReference>
<dbReference type="AlphaFoldDB" id="A0A427Y5T2"/>
<proteinExistence type="predicted"/>
<dbReference type="InterPro" id="IPR002466">
    <property type="entry name" value="A_deamin"/>
</dbReference>